<dbReference type="InterPro" id="IPR058652">
    <property type="entry name" value="VapC50_C"/>
</dbReference>
<organism evidence="3 4">
    <name type="scientific">Sphingomonas metalli</name>
    <dbReference type="NCBI Taxonomy" id="1779358"/>
    <lineage>
        <taxon>Bacteria</taxon>
        <taxon>Pseudomonadati</taxon>
        <taxon>Pseudomonadota</taxon>
        <taxon>Alphaproteobacteria</taxon>
        <taxon>Sphingomonadales</taxon>
        <taxon>Sphingomonadaceae</taxon>
        <taxon>Sphingomonas</taxon>
    </lineage>
</organism>
<sequence length="196" mass="21577">MFANRYTAFIDACTLASALKRNLLLTLAEAEFFRVRWSDRVMDETEAAITGILTAKQVVDAAARGHRARRAMEEAFEDAGVSDYDMFLPSCTGLPDPRDAHVLAAALKTQAATIVTENLRDFPADIMGRLNLEAKSADHFIADTIALDPGRAVAAVRKMRDRFRRPEKTADILLLDMEAAGLTETVDILKAHVLSL</sequence>
<feature type="domain" description="PIN" evidence="1">
    <location>
        <begin position="9"/>
        <end position="119"/>
    </location>
</feature>
<accession>A0A916WXW0</accession>
<dbReference type="EMBL" id="BMIH01000004">
    <property type="protein sequence ID" value="GGB39045.1"/>
    <property type="molecule type" value="Genomic_DNA"/>
</dbReference>
<gene>
    <name evidence="3" type="ORF">GCM10011380_30640</name>
</gene>
<evidence type="ECO:0000313" key="4">
    <source>
        <dbReference type="Proteomes" id="UP000623067"/>
    </source>
</evidence>
<reference evidence="3" key="1">
    <citation type="journal article" date="2014" name="Int. J. Syst. Evol. Microbiol.">
        <title>Complete genome sequence of Corynebacterium casei LMG S-19264T (=DSM 44701T), isolated from a smear-ripened cheese.</title>
        <authorList>
            <consortium name="US DOE Joint Genome Institute (JGI-PGF)"/>
            <person name="Walter F."/>
            <person name="Albersmeier A."/>
            <person name="Kalinowski J."/>
            <person name="Ruckert C."/>
        </authorList>
    </citation>
    <scope>NUCLEOTIDE SEQUENCE</scope>
    <source>
        <strain evidence="3">CGMCC 1.15330</strain>
    </source>
</reference>
<dbReference type="Pfam" id="PF13470">
    <property type="entry name" value="PIN_3"/>
    <property type="match status" value="1"/>
</dbReference>
<comment type="caution">
    <text evidence="3">The sequence shown here is derived from an EMBL/GenBank/DDBJ whole genome shotgun (WGS) entry which is preliminary data.</text>
</comment>
<proteinExistence type="predicted"/>
<feature type="domain" description="VapC50 C-terminal" evidence="2">
    <location>
        <begin position="137"/>
        <end position="190"/>
    </location>
</feature>
<reference evidence="3" key="2">
    <citation type="submission" date="2020-09" db="EMBL/GenBank/DDBJ databases">
        <authorList>
            <person name="Sun Q."/>
            <person name="Zhou Y."/>
        </authorList>
    </citation>
    <scope>NUCLEOTIDE SEQUENCE</scope>
    <source>
        <strain evidence="3">CGMCC 1.15330</strain>
    </source>
</reference>
<evidence type="ECO:0000313" key="3">
    <source>
        <dbReference type="EMBL" id="GGB39045.1"/>
    </source>
</evidence>
<keyword evidence="4" id="KW-1185">Reference proteome</keyword>
<dbReference type="AlphaFoldDB" id="A0A916WXW0"/>
<dbReference type="RefSeq" id="WP_188659649.1">
    <property type="nucleotide sequence ID" value="NZ_BMIH01000004.1"/>
</dbReference>
<name>A0A916WXW0_9SPHN</name>
<dbReference type="InterPro" id="IPR002716">
    <property type="entry name" value="PIN_dom"/>
</dbReference>
<dbReference type="Proteomes" id="UP000623067">
    <property type="component" value="Unassembled WGS sequence"/>
</dbReference>
<evidence type="ECO:0000259" key="2">
    <source>
        <dbReference type="Pfam" id="PF26343"/>
    </source>
</evidence>
<dbReference type="Pfam" id="PF26343">
    <property type="entry name" value="VapC50_C"/>
    <property type="match status" value="1"/>
</dbReference>
<protein>
    <recommendedName>
        <fullName evidence="5">PIN domain-containing protein</fullName>
    </recommendedName>
</protein>
<evidence type="ECO:0000259" key="1">
    <source>
        <dbReference type="Pfam" id="PF13470"/>
    </source>
</evidence>
<evidence type="ECO:0008006" key="5">
    <source>
        <dbReference type="Google" id="ProtNLM"/>
    </source>
</evidence>
<dbReference type="SUPFAM" id="SSF88723">
    <property type="entry name" value="PIN domain-like"/>
    <property type="match status" value="1"/>
</dbReference>
<dbReference type="InterPro" id="IPR029060">
    <property type="entry name" value="PIN-like_dom_sf"/>
</dbReference>